<feature type="compositionally biased region" description="Low complexity" evidence="1">
    <location>
        <begin position="63"/>
        <end position="75"/>
    </location>
</feature>
<evidence type="ECO:0000313" key="3">
    <source>
        <dbReference type="Proteomes" id="UP000777482"/>
    </source>
</evidence>
<reference evidence="2 3" key="1">
    <citation type="submission" date="2020-11" db="EMBL/GenBank/DDBJ databases">
        <title>Kefir isolates.</title>
        <authorList>
            <person name="Marcisauskas S."/>
            <person name="Kim Y."/>
            <person name="Blasche S."/>
        </authorList>
    </citation>
    <scope>NUCLEOTIDE SEQUENCE [LARGE SCALE GENOMIC DNA]</scope>
    <source>
        <strain evidence="2 3">KR</strain>
    </source>
</reference>
<protein>
    <submittedName>
        <fullName evidence="2">Uncharacterized protein</fullName>
    </submittedName>
</protein>
<gene>
    <name evidence="2" type="ORF">C6P46_000360</name>
</gene>
<accession>A0A9P7B2P3</accession>
<feature type="region of interest" description="Disordered" evidence="1">
    <location>
        <begin position="63"/>
        <end position="83"/>
    </location>
</feature>
<dbReference type="Proteomes" id="UP000777482">
    <property type="component" value="Unassembled WGS sequence"/>
</dbReference>
<evidence type="ECO:0000313" key="2">
    <source>
        <dbReference type="EMBL" id="KAG0656204.1"/>
    </source>
</evidence>
<proteinExistence type="predicted"/>
<evidence type="ECO:0000256" key="1">
    <source>
        <dbReference type="SAM" id="MobiDB-lite"/>
    </source>
</evidence>
<dbReference type="EMBL" id="PUHQ01000101">
    <property type="protein sequence ID" value="KAG0656204.1"/>
    <property type="molecule type" value="Genomic_DNA"/>
</dbReference>
<name>A0A9P7B2P3_RHOMI</name>
<dbReference type="AlphaFoldDB" id="A0A9P7B2P3"/>
<keyword evidence="3" id="KW-1185">Reference proteome</keyword>
<sequence length="83" mass="8784">YLLRGPSIHKQAVYPPAVFMAAVKMHLQKVIFNGKKGDVASAITLKTRFLMLGYLNPDALGVSSASDSSGSTGATMCEDLKAP</sequence>
<feature type="non-terminal residue" evidence="2">
    <location>
        <position position="1"/>
    </location>
</feature>
<comment type="caution">
    <text evidence="2">The sequence shown here is derived from an EMBL/GenBank/DDBJ whole genome shotgun (WGS) entry which is preliminary data.</text>
</comment>
<organism evidence="2 3">
    <name type="scientific">Rhodotorula mucilaginosa</name>
    <name type="common">Yeast</name>
    <name type="synonym">Rhodotorula rubra</name>
    <dbReference type="NCBI Taxonomy" id="5537"/>
    <lineage>
        <taxon>Eukaryota</taxon>
        <taxon>Fungi</taxon>
        <taxon>Dikarya</taxon>
        <taxon>Basidiomycota</taxon>
        <taxon>Pucciniomycotina</taxon>
        <taxon>Microbotryomycetes</taxon>
        <taxon>Sporidiobolales</taxon>
        <taxon>Sporidiobolaceae</taxon>
        <taxon>Rhodotorula</taxon>
    </lineage>
</organism>